<dbReference type="PROSITE" id="PS52029">
    <property type="entry name" value="LD_TPASE"/>
    <property type="match status" value="1"/>
</dbReference>
<evidence type="ECO:0000256" key="5">
    <source>
        <dbReference type="ARBA" id="ARBA00022984"/>
    </source>
</evidence>
<evidence type="ECO:0000256" key="8">
    <source>
        <dbReference type="SAM" id="MobiDB-lite"/>
    </source>
</evidence>
<dbReference type="InterPro" id="IPR016915">
    <property type="entry name" value="UCP029342"/>
</dbReference>
<protein>
    <submittedName>
        <fullName evidence="11">L,D-transpeptidase</fullName>
    </submittedName>
</protein>
<keyword evidence="12" id="KW-1185">Reference proteome</keyword>
<dbReference type="InterPro" id="IPR038063">
    <property type="entry name" value="Transpep_catalytic_dom"/>
</dbReference>
<dbReference type="PANTHER" id="PTHR30582:SF2">
    <property type="entry name" value="L,D-TRANSPEPTIDASE YCIB-RELATED"/>
    <property type="match status" value="1"/>
</dbReference>
<evidence type="ECO:0000256" key="1">
    <source>
        <dbReference type="ARBA" id="ARBA00004752"/>
    </source>
</evidence>
<proteinExistence type="inferred from homology"/>
<feature type="active site" description="Nucleophile" evidence="7">
    <location>
        <position position="152"/>
    </location>
</feature>
<sequence>MGRYRSAAALPRRITAGLLVALLALPLPSLAAPFWGERQSSPVDTPLDALPPGAWIWGGDDERGGPMAVVVSLTEQRAYVYRNGVLIGVSTISSGRPGYDTPTGVFTVLQKDRDHHSNLYNDAPMPFQQRLTWDGIALHAGGLPGYPESHGCVHLPSEFARHLFDASNLGMTVVVAKAGEAPVSLVHPGPASPIDPHTGADIDSPPLANGQPWAWALSPPTEGPISMILSRSDRMLVVYRNGIEIGRSRVELARPDEHGGTRAYIVEGGATGASASKAPPTATQTSTTPASTPAMPSWIAIGVPGAEQHAGQRVPASVVNQVSLPDAFKAHLLPLLVPGSVLVATDAPLSARGSGEHLRVIDSVGPRGWLDEVDTARHLGGG</sequence>
<evidence type="ECO:0000259" key="10">
    <source>
        <dbReference type="PROSITE" id="PS52029"/>
    </source>
</evidence>
<dbReference type="EMBL" id="CP035631">
    <property type="protein sequence ID" value="WFF40135.1"/>
    <property type="molecule type" value="Genomic_DNA"/>
</dbReference>
<keyword evidence="3" id="KW-0808">Transferase</keyword>
<accession>A0ABY8FDL5</accession>
<dbReference type="PIRSF" id="PIRSF029342">
    <property type="entry name" value="UCP029342_ErfK/YbiS/YcfS/YnhG"/>
    <property type="match status" value="1"/>
</dbReference>
<dbReference type="PANTHER" id="PTHR30582">
    <property type="entry name" value="L,D-TRANSPEPTIDASE"/>
    <property type="match status" value="1"/>
</dbReference>
<feature type="domain" description="L,D-TPase catalytic" evidence="10">
    <location>
        <begin position="67"/>
        <end position="176"/>
    </location>
</feature>
<name>A0ABY8FDL5_9GAMM</name>
<feature type="signal peptide" evidence="9">
    <location>
        <begin position="1"/>
        <end position="31"/>
    </location>
</feature>
<comment type="pathway">
    <text evidence="1 7">Cell wall biogenesis; peptidoglycan biosynthesis.</text>
</comment>
<dbReference type="NCBIfam" id="NF004785">
    <property type="entry name" value="PRK06132.1-2"/>
    <property type="match status" value="1"/>
</dbReference>
<evidence type="ECO:0000256" key="3">
    <source>
        <dbReference type="ARBA" id="ARBA00022679"/>
    </source>
</evidence>
<dbReference type="InterPro" id="IPR050979">
    <property type="entry name" value="LD-transpeptidase"/>
</dbReference>
<gene>
    <name evidence="11" type="ORF">EVC62_00745</name>
</gene>
<reference evidence="11 12" key="1">
    <citation type="submission" date="2019-01" db="EMBL/GenBank/DDBJ databases">
        <title>Genome sequence of Salinicola endophyticus REST5.</title>
        <authorList>
            <person name="Nascimento F.X."/>
        </authorList>
    </citation>
    <scope>NUCLEOTIDE SEQUENCE [LARGE SCALE GENOMIC DNA]</scope>
    <source>
        <strain evidence="11 12">REST5</strain>
    </source>
</reference>
<feature type="compositionally biased region" description="Low complexity" evidence="8">
    <location>
        <begin position="272"/>
        <end position="293"/>
    </location>
</feature>
<dbReference type="Proteomes" id="UP001321526">
    <property type="component" value="Chromosome"/>
</dbReference>
<dbReference type="SUPFAM" id="SSF141523">
    <property type="entry name" value="L,D-transpeptidase catalytic domain-like"/>
    <property type="match status" value="1"/>
</dbReference>
<keyword evidence="9" id="KW-0732">Signal</keyword>
<evidence type="ECO:0000256" key="7">
    <source>
        <dbReference type="PROSITE-ProRule" id="PRU01373"/>
    </source>
</evidence>
<feature type="region of interest" description="Disordered" evidence="8">
    <location>
        <begin position="270"/>
        <end position="293"/>
    </location>
</feature>
<evidence type="ECO:0000256" key="6">
    <source>
        <dbReference type="ARBA" id="ARBA00023316"/>
    </source>
</evidence>
<comment type="similarity">
    <text evidence="2">Belongs to the YkuD family.</text>
</comment>
<feature type="chain" id="PRO_5046094485" evidence="9">
    <location>
        <begin position="32"/>
        <end position="382"/>
    </location>
</feature>
<dbReference type="Pfam" id="PF03734">
    <property type="entry name" value="YkuD"/>
    <property type="match status" value="1"/>
</dbReference>
<keyword evidence="5 7" id="KW-0573">Peptidoglycan synthesis</keyword>
<organism evidence="11 12">
    <name type="scientific">Salinicola endophyticus</name>
    <dbReference type="NCBI Taxonomy" id="1949083"/>
    <lineage>
        <taxon>Bacteria</taxon>
        <taxon>Pseudomonadati</taxon>
        <taxon>Pseudomonadota</taxon>
        <taxon>Gammaproteobacteria</taxon>
        <taxon>Oceanospirillales</taxon>
        <taxon>Halomonadaceae</taxon>
        <taxon>Salinicola</taxon>
    </lineage>
</organism>
<evidence type="ECO:0000256" key="4">
    <source>
        <dbReference type="ARBA" id="ARBA00022960"/>
    </source>
</evidence>
<dbReference type="Gene3D" id="2.40.440.10">
    <property type="entry name" value="L,D-transpeptidase catalytic domain-like"/>
    <property type="match status" value="1"/>
</dbReference>
<keyword evidence="6 7" id="KW-0961">Cell wall biogenesis/degradation</keyword>
<evidence type="ECO:0000256" key="2">
    <source>
        <dbReference type="ARBA" id="ARBA00005992"/>
    </source>
</evidence>
<dbReference type="InterPro" id="IPR005490">
    <property type="entry name" value="LD_TPept_cat_dom"/>
</dbReference>
<keyword evidence="4 7" id="KW-0133">Cell shape</keyword>
<dbReference type="CDD" id="cd16913">
    <property type="entry name" value="YkuD_like"/>
    <property type="match status" value="1"/>
</dbReference>
<evidence type="ECO:0000256" key="9">
    <source>
        <dbReference type="SAM" id="SignalP"/>
    </source>
</evidence>
<evidence type="ECO:0000313" key="12">
    <source>
        <dbReference type="Proteomes" id="UP001321526"/>
    </source>
</evidence>
<feature type="active site" description="Proton donor/acceptor" evidence="7">
    <location>
        <position position="139"/>
    </location>
</feature>
<dbReference type="RefSeq" id="WP_110690089.1">
    <property type="nucleotide sequence ID" value="NZ_CP035631.1"/>
</dbReference>
<evidence type="ECO:0000313" key="11">
    <source>
        <dbReference type="EMBL" id="WFF40135.1"/>
    </source>
</evidence>